<dbReference type="EMBL" id="FN649751">
    <property type="protein sequence ID" value="CBJ29019.1"/>
    <property type="molecule type" value="Genomic_DNA"/>
</dbReference>
<reference evidence="4 5" key="1">
    <citation type="journal article" date="2010" name="Nature">
        <title>The Ectocarpus genome and the independent evolution of multicellularity in brown algae.</title>
        <authorList>
            <person name="Cock J.M."/>
            <person name="Sterck L."/>
            <person name="Rouze P."/>
            <person name="Scornet D."/>
            <person name="Allen A.E."/>
            <person name="Amoutzias G."/>
            <person name="Anthouard V."/>
            <person name="Artiguenave F."/>
            <person name="Aury J.M."/>
            <person name="Badger J.H."/>
            <person name="Beszteri B."/>
            <person name="Billiau K."/>
            <person name="Bonnet E."/>
            <person name="Bothwell J.H."/>
            <person name="Bowler C."/>
            <person name="Boyen C."/>
            <person name="Brownlee C."/>
            <person name="Carrano C.J."/>
            <person name="Charrier B."/>
            <person name="Cho G.Y."/>
            <person name="Coelho S.M."/>
            <person name="Collen J."/>
            <person name="Corre E."/>
            <person name="Da Silva C."/>
            <person name="Delage L."/>
            <person name="Delaroque N."/>
            <person name="Dittami S.M."/>
            <person name="Doulbeau S."/>
            <person name="Elias M."/>
            <person name="Farnham G."/>
            <person name="Gachon C.M."/>
            <person name="Gschloessl B."/>
            <person name="Heesch S."/>
            <person name="Jabbari K."/>
            <person name="Jubin C."/>
            <person name="Kawai H."/>
            <person name="Kimura K."/>
            <person name="Kloareg B."/>
            <person name="Kupper F.C."/>
            <person name="Lang D."/>
            <person name="Le Bail A."/>
            <person name="Leblanc C."/>
            <person name="Lerouge P."/>
            <person name="Lohr M."/>
            <person name="Lopez P.J."/>
            <person name="Martens C."/>
            <person name="Maumus F."/>
            <person name="Michel G."/>
            <person name="Miranda-Saavedra D."/>
            <person name="Morales J."/>
            <person name="Moreau H."/>
            <person name="Motomura T."/>
            <person name="Nagasato C."/>
            <person name="Napoli C.A."/>
            <person name="Nelson D.R."/>
            <person name="Nyvall-Collen P."/>
            <person name="Peters A.F."/>
            <person name="Pommier C."/>
            <person name="Potin P."/>
            <person name="Poulain J."/>
            <person name="Quesneville H."/>
            <person name="Read B."/>
            <person name="Rensing S.A."/>
            <person name="Ritter A."/>
            <person name="Rousvoal S."/>
            <person name="Samanta M."/>
            <person name="Samson G."/>
            <person name="Schroeder D.C."/>
            <person name="Segurens B."/>
            <person name="Strittmatter M."/>
            <person name="Tonon T."/>
            <person name="Tregear J.W."/>
            <person name="Valentin K."/>
            <person name="von Dassow P."/>
            <person name="Yamagishi T."/>
            <person name="Van de Peer Y."/>
            <person name="Wincker P."/>
        </authorList>
    </citation>
    <scope>NUCLEOTIDE SEQUENCE [LARGE SCALE GENOMIC DNA]</scope>
    <source>
        <strain evidence="5">Ec32 / CCAP1310/4</strain>
    </source>
</reference>
<organism evidence="4 5">
    <name type="scientific">Ectocarpus siliculosus</name>
    <name type="common">Brown alga</name>
    <name type="synonym">Conferva siliculosa</name>
    <dbReference type="NCBI Taxonomy" id="2880"/>
    <lineage>
        <taxon>Eukaryota</taxon>
        <taxon>Sar</taxon>
        <taxon>Stramenopiles</taxon>
        <taxon>Ochrophyta</taxon>
        <taxon>PX clade</taxon>
        <taxon>Phaeophyceae</taxon>
        <taxon>Ectocarpales</taxon>
        <taxon>Ectocarpaceae</taxon>
        <taxon>Ectocarpus</taxon>
    </lineage>
</organism>
<dbReference type="eggNOG" id="ENOG502QTPE">
    <property type="taxonomic scope" value="Eukaryota"/>
</dbReference>
<protein>
    <recommendedName>
        <fullName evidence="3">AB hydrolase-1 domain-containing protein</fullName>
    </recommendedName>
</protein>
<gene>
    <name evidence="4" type="ORF">Esi_0130_0062</name>
</gene>
<dbReference type="AlphaFoldDB" id="D7FJB3"/>
<evidence type="ECO:0000256" key="2">
    <source>
        <dbReference type="SAM" id="Phobius"/>
    </source>
</evidence>
<keyword evidence="2" id="KW-0812">Transmembrane</keyword>
<feature type="domain" description="AB hydrolase-1" evidence="3">
    <location>
        <begin position="55"/>
        <end position="320"/>
    </location>
</feature>
<dbReference type="PANTHER" id="PTHR42886">
    <property type="entry name" value="RE40534P-RELATED"/>
    <property type="match status" value="1"/>
</dbReference>
<feature type="compositionally biased region" description="Polar residues" evidence="1">
    <location>
        <begin position="32"/>
        <end position="46"/>
    </location>
</feature>
<dbReference type="Gene3D" id="3.40.50.1820">
    <property type="entry name" value="alpha/beta hydrolase"/>
    <property type="match status" value="1"/>
</dbReference>
<dbReference type="InterPro" id="IPR029058">
    <property type="entry name" value="AB_hydrolase_fold"/>
</dbReference>
<dbReference type="Pfam" id="PF12697">
    <property type="entry name" value="Abhydrolase_6"/>
    <property type="match status" value="1"/>
</dbReference>
<evidence type="ECO:0000259" key="3">
    <source>
        <dbReference type="Pfam" id="PF12697"/>
    </source>
</evidence>
<evidence type="ECO:0000256" key="1">
    <source>
        <dbReference type="SAM" id="MobiDB-lite"/>
    </source>
</evidence>
<feature type="region of interest" description="Disordered" evidence="1">
    <location>
        <begin position="27"/>
        <end position="52"/>
    </location>
</feature>
<dbReference type="GO" id="GO:0042171">
    <property type="term" value="F:lysophosphatidic acid acyltransferase activity"/>
    <property type="evidence" value="ECO:0007669"/>
    <property type="project" value="TreeGrafter"/>
</dbReference>
<dbReference type="EMBL" id="FN647939">
    <property type="protein sequence ID" value="CBJ29019.1"/>
    <property type="molecule type" value="Genomic_DNA"/>
</dbReference>
<evidence type="ECO:0000313" key="5">
    <source>
        <dbReference type="Proteomes" id="UP000002630"/>
    </source>
</evidence>
<dbReference type="OMA" id="WAFAEHW"/>
<dbReference type="InParanoid" id="D7FJB3"/>
<evidence type="ECO:0000313" key="4">
    <source>
        <dbReference type="EMBL" id="CBJ29019.1"/>
    </source>
</evidence>
<dbReference type="Proteomes" id="UP000002630">
    <property type="component" value="Linkage Group LG26"/>
</dbReference>
<keyword evidence="2" id="KW-0472">Membrane</keyword>
<feature type="transmembrane region" description="Helical" evidence="2">
    <location>
        <begin position="200"/>
        <end position="219"/>
    </location>
</feature>
<dbReference type="STRING" id="2880.D7FJB3"/>
<dbReference type="InterPro" id="IPR000073">
    <property type="entry name" value="AB_hydrolase_1"/>
</dbReference>
<dbReference type="GO" id="GO:0052689">
    <property type="term" value="F:carboxylic ester hydrolase activity"/>
    <property type="evidence" value="ECO:0007669"/>
    <property type="project" value="TreeGrafter"/>
</dbReference>
<sequence length="344" mass="37640">MGKADAKDADVALRSVKVGPLKQENIELPSGVSMQTLSQKPSTGSPKRSKPPPPLVFIHGSYHAAWCWAEHWMPFLAAKGYETYSISLRGTSGTLIPGAEPDAKGIKVKISDHVDDIRSFAETFLPGRRPVFVSHSFGGVVLLKLLEELATEGGQGEKENKDKEGADGIRPAVAGGAFLCSVPPSGNGPMTKRFIKQRPVMAVKIVLGFVLKMAVYWPWLARDLFFCQALEQSALKRYMSRFKADSKNGLDLMDFSGQLPMKMANADGQATWVNQAPPRLVIGAERDRIVDEAGVQEMAAFLDTDYVMLPTVPHEVMLGPDWPLGVARLLQWLETTDFAMSSKP</sequence>
<dbReference type="OrthoDB" id="8119704at2759"/>
<dbReference type="SUPFAM" id="SSF53474">
    <property type="entry name" value="alpha/beta-Hydrolases"/>
    <property type="match status" value="1"/>
</dbReference>
<accession>D7FJB3</accession>
<dbReference type="PANTHER" id="PTHR42886:SF42">
    <property type="entry name" value="ALPHA_BETA-HYDROLASES SUPERFAMILY PROTEIN"/>
    <property type="match status" value="1"/>
</dbReference>
<name>D7FJB3_ECTSI</name>
<dbReference type="GO" id="GO:0055088">
    <property type="term" value="P:lipid homeostasis"/>
    <property type="evidence" value="ECO:0007669"/>
    <property type="project" value="TreeGrafter"/>
</dbReference>
<keyword evidence="5" id="KW-1185">Reference proteome</keyword>
<keyword evidence="2" id="KW-1133">Transmembrane helix</keyword>
<dbReference type="GO" id="GO:0006654">
    <property type="term" value="P:phosphatidic acid biosynthetic process"/>
    <property type="evidence" value="ECO:0007669"/>
    <property type="project" value="TreeGrafter"/>
</dbReference>
<proteinExistence type="predicted"/>